<dbReference type="STRING" id="1123069.ruthe_02671"/>
<dbReference type="Pfam" id="PF07683">
    <property type="entry name" value="CobW_C"/>
    <property type="match status" value="1"/>
</dbReference>
<evidence type="ECO:0000256" key="5">
    <source>
        <dbReference type="ARBA" id="ARBA00045658"/>
    </source>
</evidence>
<dbReference type="GO" id="GO:0000166">
    <property type="term" value="F:nucleotide binding"/>
    <property type="evidence" value="ECO:0007669"/>
    <property type="project" value="UniProtKB-KW"/>
</dbReference>
<evidence type="ECO:0000256" key="6">
    <source>
        <dbReference type="ARBA" id="ARBA00049117"/>
    </source>
</evidence>
<dbReference type="SUPFAM" id="SSF52540">
    <property type="entry name" value="P-loop containing nucleoside triphosphate hydrolases"/>
    <property type="match status" value="1"/>
</dbReference>
<comment type="catalytic activity">
    <reaction evidence="6">
        <text>GTP + H2O = GDP + phosphate + H(+)</text>
        <dbReference type="Rhea" id="RHEA:19669"/>
        <dbReference type="ChEBI" id="CHEBI:15377"/>
        <dbReference type="ChEBI" id="CHEBI:15378"/>
        <dbReference type="ChEBI" id="CHEBI:37565"/>
        <dbReference type="ChEBI" id="CHEBI:43474"/>
        <dbReference type="ChEBI" id="CHEBI:58189"/>
    </reaction>
    <physiologicalReaction direction="left-to-right" evidence="6">
        <dbReference type="Rhea" id="RHEA:19670"/>
    </physiologicalReaction>
</comment>
<dbReference type="SMART" id="SM00833">
    <property type="entry name" value="CobW_C"/>
    <property type="match status" value="1"/>
</dbReference>
<organism evidence="8 9">
    <name type="scientific">Rubellimicrobium thermophilum DSM 16684</name>
    <dbReference type="NCBI Taxonomy" id="1123069"/>
    <lineage>
        <taxon>Bacteria</taxon>
        <taxon>Pseudomonadati</taxon>
        <taxon>Pseudomonadota</taxon>
        <taxon>Alphaproteobacteria</taxon>
        <taxon>Rhodobacterales</taxon>
        <taxon>Roseobacteraceae</taxon>
        <taxon>Rubellimicrobium</taxon>
    </lineage>
</organism>
<dbReference type="InterPro" id="IPR051316">
    <property type="entry name" value="Zinc-reg_GTPase_activator"/>
</dbReference>
<gene>
    <name evidence="8" type="ORF">ruthe_02671</name>
</gene>
<dbReference type="InterPro" id="IPR012824">
    <property type="entry name" value="CobW"/>
</dbReference>
<dbReference type="InterPro" id="IPR011629">
    <property type="entry name" value="CobW-like_C"/>
</dbReference>
<protein>
    <submittedName>
        <fullName evidence="8">Cobalamin biosynthesis protein CobW</fullName>
    </submittedName>
</protein>
<dbReference type="NCBIfam" id="TIGR02475">
    <property type="entry name" value="CobW"/>
    <property type="match status" value="1"/>
</dbReference>
<dbReference type="Gene3D" id="3.30.1220.10">
    <property type="entry name" value="CobW-like, C-terminal domain"/>
    <property type="match status" value="1"/>
</dbReference>
<evidence type="ECO:0000256" key="4">
    <source>
        <dbReference type="ARBA" id="ARBA00034320"/>
    </source>
</evidence>
<dbReference type="PATRIC" id="fig|1123069.3.peg.2646"/>
<dbReference type="EMBL" id="AOLV01000031">
    <property type="protein sequence ID" value="EPX83720.1"/>
    <property type="molecule type" value="Genomic_DNA"/>
</dbReference>
<dbReference type="InterPro" id="IPR027417">
    <property type="entry name" value="P-loop_NTPase"/>
</dbReference>
<evidence type="ECO:0000256" key="2">
    <source>
        <dbReference type="ARBA" id="ARBA00022801"/>
    </source>
</evidence>
<comment type="caution">
    <text evidence="8">The sequence shown here is derived from an EMBL/GenBank/DDBJ whole genome shotgun (WGS) entry which is preliminary data.</text>
</comment>
<evidence type="ECO:0000256" key="3">
    <source>
        <dbReference type="ARBA" id="ARBA00023186"/>
    </source>
</evidence>
<dbReference type="CDD" id="cd03112">
    <property type="entry name" value="CobW-like"/>
    <property type="match status" value="1"/>
</dbReference>
<dbReference type="GO" id="GO:0016787">
    <property type="term" value="F:hydrolase activity"/>
    <property type="evidence" value="ECO:0007669"/>
    <property type="project" value="UniProtKB-KW"/>
</dbReference>
<dbReference type="OrthoDB" id="9808822at2"/>
<comment type="similarity">
    <text evidence="4">Belongs to the SIMIBI class G3E GTPase family. ZNG1 subfamily.</text>
</comment>
<feature type="domain" description="CobW C-terminal" evidence="7">
    <location>
        <begin position="249"/>
        <end position="337"/>
    </location>
</feature>
<dbReference type="SUPFAM" id="SSF90002">
    <property type="entry name" value="Hypothetical protein YjiA, C-terminal domain"/>
    <property type="match status" value="1"/>
</dbReference>
<dbReference type="HOGENOM" id="CLU_017452_1_0_5"/>
<dbReference type="InterPro" id="IPR003495">
    <property type="entry name" value="CobW/HypB/UreG_nucleotide-bd"/>
</dbReference>
<comment type="function">
    <text evidence="5">Zinc chaperone that directly transfers zinc cofactor to target proteins, thereby activating them. Zinc is transferred from the CXCC motif in the GTPase domain to the zinc binding site in target proteins in a process requiring GTP hydrolysis.</text>
</comment>
<keyword evidence="1" id="KW-0547">Nucleotide-binding</keyword>
<dbReference type="PANTHER" id="PTHR13748">
    <property type="entry name" value="COBW-RELATED"/>
    <property type="match status" value="1"/>
</dbReference>
<evidence type="ECO:0000256" key="1">
    <source>
        <dbReference type="ARBA" id="ARBA00022741"/>
    </source>
</evidence>
<evidence type="ECO:0000313" key="9">
    <source>
        <dbReference type="Proteomes" id="UP000015346"/>
    </source>
</evidence>
<name>S9S0H1_9RHOB</name>
<dbReference type="AlphaFoldDB" id="S9S0H1"/>
<dbReference type="GO" id="GO:0005737">
    <property type="term" value="C:cytoplasm"/>
    <property type="evidence" value="ECO:0007669"/>
    <property type="project" value="TreeGrafter"/>
</dbReference>
<keyword evidence="9" id="KW-1185">Reference proteome</keyword>
<keyword evidence="2" id="KW-0378">Hydrolase</keyword>
<dbReference type="InterPro" id="IPR036627">
    <property type="entry name" value="CobW-likC_sf"/>
</dbReference>
<accession>S9S0H1</accession>
<sequence>MPKIPATVVTGFLGSGKTTMIRHLLENAKGRRIALIINEFGDLGVDGDLLRGCGDALCREEDMIELSNGCICCTVADDFLPAMERLLDRADPPDHIVIETSGLALPQPLLRAFAWPGVATRVTVDGVVTVVDGKALAEGRFAEDEAAVARARAGLEGDHDSPLQELFEDQLACADLIVLNKADLLTTGEAETLARRLCGQARPGVRALPATRGTLPPEVLLGIGAAAETEDRRAPHHDAEDEDHDHDEFESFVVDLPEETDPRALQARIGQAIAAHGILRLKGFAAIAGKPLRLAVQAAGPRVETYYDRPWGDMPRRTRLVVIGEAGLDRTAIEAALRP</sequence>
<reference evidence="8 9" key="1">
    <citation type="journal article" date="2013" name="Stand. Genomic Sci.">
        <title>Genome sequence of the reddish-pigmented Rubellimicrobium thermophilum type strain (DSM 16684(T)), a member of the Roseobacter clade.</title>
        <authorList>
            <person name="Fiebig A."/>
            <person name="Riedel T."/>
            <person name="Gronow S."/>
            <person name="Petersen J."/>
            <person name="Klenk H.P."/>
            <person name="Goker M."/>
        </authorList>
    </citation>
    <scope>NUCLEOTIDE SEQUENCE [LARGE SCALE GENOMIC DNA]</scope>
    <source>
        <strain evidence="8 9">DSM 16684</strain>
    </source>
</reference>
<keyword evidence="3" id="KW-0143">Chaperone</keyword>
<dbReference type="PANTHER" id="PTHR13748:SF62">
    <property type="entry name" value="COBW DOMAIN-CONTAINING PROTEIN"/>
    <property type="match status" value="1"/>
</dbReference>
<evidence type="ECO:0000259" key="7">
    <source>
        <dbReference type="SMART" id="SM00833"/>
    </source>
</evidence>
<dbReference type="GO" id="GO:0009236">
    <property type="term" value="P:cobalamin biosynthetic process"/>
    <property type="evidence" value="ECO:0007669"/>
    <property type="project" value="InterPro"/>
</dbReference>
<dbReference type="Pfam" id="PF02492">
    <property type="entry name" value="cobW"/>
    <property type="match status" value="1"/>
</dbReference>
<proteinExistence type="inferred from homology"/>
<dbReference type="Proteomes" id="UP000015346">
    <property type="component" value="Unassembled WGS sequence"/>
</dbReference>
<dbReference type="RefSeq" id="WP_021098746.1">
    <property type="nucleotide sequence ID" value="NZ_KE557323.1"/>
</dbReference>
<dbReference type="Gene3D" id="3.40.50.300">
    <property type="entry name" value="P-loop containing nucleotide triphosphate hydrolases"/>
    <property type="match status" value="1"/>
</dbReference>
<evidence type="ECO:0000313" key="8">
    <source>
        <dbReference type="EMBL" id="EPX83720.1"/>
    </source>
</evidence>